<evidence type="ECO:0000256" key="6">
    <source>
        <dbReference type="SAM" id="Phobius"/>
    </source>
</evidence>
<feature type="transmembrane region" description="Helical" evidence="6">
    <location>
        <begin position="289"/>
        <end position="305"/>
    </location>
</feature>
<feature type="transmembrane region" description="Helical" evidence="6">
    <location>
        <begin position="77"/>
        <end position="98"/>
    </location>
</feature>
<keyword evidence="3 6" id="KW-0812">Transmembrane</keyword>
<keyword evidence="5 6" id="KW-0472">Membrane</keyword>
<reference evidence="8" key="1">
    <citation type="submission" date="2020-05" db="EMBL/GenBank/DDBJ databases">
        <authorList>
            <person name="Chiriac C."/>
            <person name="Salcher M."/>
            <person name="Ghai R."/>
            <person name="Kavagutti S V."/>
        </authorList>
    </citation>
    <scope>NUCLEOTIDE SEQUENCE</scope>
</reference>
<name>A0A6J7PA19_9ZZZZ</name>
<feature type="transmembrane region" description="Helical" evidence="6">
    <location>
        <begin position="52"/>
        <end position="70"/>
    </location>
</feature>
<dbReference type="EMBL" id="CAFBPD010000041">
    <property type="protein sequence ID" value="CAB5001365.1"/>
    <property type="molecule type" value="Genomic_DNA"/>
</dbReference>
<protein>
    <submittedName>
        <fullName evidence="8">Unannotated protein</fullName>
    </submittedName>
</protein>
<dbReference type="AlphaFoldDB" id="A0A6J7PA19"/>
<proteinExistence type="predicted"/>
<evidence type="ECO:0000256" key="3">
    <source>
        <dbReference type="ARBA" id="ARBA00022692"/>
    </source>
</evidence>
<organism evidence="8">
    <name type="scientific">freshwater metagenome</name>
    <dbReference type="NCBI Taxonomy" id="449393"/>
    <lineage>
        <taxon>unclassified sequences</taxon>
        <taxon>metagenomes</taxon>
        <taxon>ecological metagenomes</taxon>
    </lineage>
</organism>
<dbReference type="Gene3D" id="1.10.3730.20">
    <property type="match status" value="1"/>
</dbReference>
<feature type="transmembrane region" description="Helical" evidence="6">
    <location>
        <begin position="12"/>
        <end position="32"/>
    </location>
</feature>
<evidence type="ECO:0000256" key="2">
    <source>
        <dbReference type="ARBA" id="ARBA00022475"/>
    </source>
</evidence>
<dbReference type="InterPro" id="IPR037185">
    <property type="entry name" value="EmrE-like"/>
</dbReference>
<feature type="transmembrane region" description="Helical" evidence="6">
    <location>
        <begin position="134"/>
        <end position="153"/>
    </location>
</feature>
<dbReference type="SUPFAM" id="SSF103481">
    <property type="entry name" value="Multidrug resistance efflux transporter EmrE"/>
    <property type="match status" value="2"/>
</dbReference>
<dbReference type="PANTHER" id="PTHR42920:SF5">
    <property type="entry name" value="EAMA DOMAIN-CONTAINING PROTEIN"/>
    <property type="match status" value="1"/>
</dbReference>
<feature type="domain" description="EamA" evidence="7">
    <location>
        <begin position="160"/>
        <end position="303"/>
    </location>
</feature>
<evidence type="ECO:0000313" key="8">
    <source>
        <dbReference type="EMBL" id="CAB5001365.1"/>
    </source>
</evidence>
<accession>A0A6J7PA19</accession>
<sequence length="324" mass="34748">MRAGRGFRGSADTVGILMYLAAAFLFAFNGSIAKLAMAAGLDSVRLTELRNAGAMVVLVLFVLVTNRSAFRIQRGELRFLLAYGVIAFVLVQFLYFFTISRLPLGVGTLLAFLAPVVVALWSKFGDKNAVSNRLWLAIALTLIGLALVAQVWNGLRLDAIGVLAGIATAVALAVYWLLGEAGQRHRDGVSLTMWGFIFATATWTIIAPWWSFPWDVLALPTDSPMAGFPPLPVWAIMLWGVLLGTIAPFLLVLGSLRRIGAQRAGIVATTEPLWAGLIAIFVLSETLTWLQALGGVVVVAGIVTAETSRRGSVIDPEESLPSPV</sequence>
<dbReference type="Pfam" id="PF00892">
    <property type="entry name" value="EamA"/>
    <property type="match status" value="2"/>
</dbReference>
<dbReference type="InterPro" id="IPR000620">
    <property type="entry name" value="EamA_dom"/>
</dbReference>
<feature type="domain" description="EamA" evidence="7">
    <location>
        <begin position="14"/>
        <end position="148"/>
    </location>
</feature>
<gene>
    <name evidence="8" type="ORF">UFOPK4061_00336</name>
</gene>
<comment type="subcellular location">
    <subcellularLocation>
        <location evidence="1">Cell membrane</location>
        <topology evidence="1">Multi-pass membrane protein</topology>
    </subcellularLocation>
</comment>
<evidence type="ECO:0000256" key="5">
    <source>
        <dbReference type="ARBA" id="ARBA00023136"/>
    </source>
</evidence>
<dbReference type="GO" id="GO:0005886">
    <property type="term" value="C:plasma membrane"/>
    <property type="evidence" value="ECO:0007669"/>
    <property type="project" value="UniProtKB-SubCell"/>
</dbReference>
<feature type="transmembrane region" description="Helical" evidence="6">
    <location>
        <begin position="265"/>
        <end position="283"/>
    </location>
</feature>
<dbReference type="PANTHER" id="PTHR42920">
    <property type="entry name" value="OS03G0707200 PROTEIN-RELATED"/>
    <property type="match status" value="1"/>
</dbReference>
<feature type="transmembrane region" description="Helical" evidence="6">
    <location>
        <begin position="191"/>
        <end position="211"/>
    </location>
</feature>
<feature type="transmembrane region" description="Helical" evidence="6">
    <location>
        <begin position="159"/>
        <end position="179"/>
    </location>
</feature>
<keyword evidence="2" id="KW-1003">Cell membrane</keyword>
<evidence type="ECO:0000256" key="4">
    <source>
        <dbReference type="ARBA" id="ARBA00022989"/>
    </source>
</evidence>
<evidence type="ECO:0000259" key="7">
    <source>
        <dbReference type="Pfam" id="PF00892"/>
    </source>
</evidence>
<dbReference type="InterPro" id="IPR051258">
    <property type="entry name" value="Diverse_Substrate_Transporter"/>
</dbReference>
<keyword evidence="4 6" id="KW-1133">Transmembrane helix</keyword>
<feature type="transmembrane region" description="Helical" evidence="6">
    <location>
        <begin position="104"/>
        <end position="122"/>
    </location>
</feature>
<feature type="transmembrane region" description="Helical" evidence="6">
    <location>
        <begin position="231"/>
        <end position="253"/>
    </location>
</feature>
<evidence type="ECO:0000256" key="1">
    <source>
        <dbReference type="ARBA" id="ARBA00004651"/>
    </source>
</evidence>